<feature type="transmembrane region" description="Helical" evidence="17">
    <location>
        <begin position="909"/>
        <end position="930"/>
    </location>
</feature>
<dbReference type="OrthoDB" id="2427554at2759"/>
<evidence type="ECO:0000256" key="14">
    <source>
        <dbReference type="ARBA" id="ARBA00031190"/>
    </source>
</evidence>
<dbReference type="SUPFAM" id="SSF53448">
    <property type="entry name" value="Nucleotide-diphospho-sugar transferases"/>
    <property type="match status" value="1"/>
</dbReference>
<dbReference type="GO" id="GO:0005737">
    <property type="term" value="C:cytoplasm"/>
    <property type="evidence" value="ECO:0007669"/>
    <property type="project" value="UniProtKB-SubCell"/>
</dbReference>
<evidence type="ECO:0000256" key="16">
    <source>
        <dbReference type="SAM" id="MobiDB-lite"/>
    </source>
</evidence>
<dbReference type="CDD" id="cd00048">
    <property type="entry name" value="DSRM_SF"/>
    <property type="match status" value="1"/>
</dbReference>
<dbReference type="FunFam" id="2.160.10.10:FF:000017">
    <property type="entry name" value="Mannose-1-phosphate guanyltransferase"/>
    <property type="match status" value="1"/>
</dbReference>
<dbReference type="InterPro" id="IPR011701">
    <property type="entry name" value="MFS"/>
</dbReference>
<dbReference type="InterPro" id="IPR005835">
    <property type="entry name" value="NTP_transferase_dom"/>
</dbReference>
<dbReference type="Pfam" id="PF07690">
    <property type="entry name" value="MFS_1"/>
    <property type="match status" value="1"/>
</dbReference>
<name>A0A8H4RRR3_9HELO</name>
<feature type="compositionally biased region" description="Acidic residues" evidence="16">
    <location>
        <begin position="1831"/>
        <end position="1841"/>
    </location>
</feature>
<evidence type="ECO:0000256" key="6">
    <source>
        <dbReference type="ARBA" id="ARBA00018601"/>
    </source>
</evidence>
<comment type="caution">
    <text evidence="19">The sequence shown here is derived from an EMBL/GenBank/DDBJ whole genome shotgun (WGS) entry which is preliminary data.</text>
</comment>
<dbReference type="GO" id="GO:0022857">
    <property type="term" value="F:transmembrane transporter activity"/>
    <property type="evidence" value="ECO:0007669"/>
    <property type="project" value="InterPro"/>
</dbReference>
<evidence type="ECO:0000256" key="1">
    <source>
        <dbReference type="ARBA" id="ARBA00004141"/>
    </source>
</evidence>
<gene>
    <name evidence="19" type="ORF">G7Y89_g4288</name>
</gene>
<dbReference type="InterPro" id="IPR036259">
    <property type="entry name" value="MFS_trans_sf"/>
</dbReference>
<dbReference type="GO" id="GO:0004366">
    <property type="term" value="F:glycerol-3-phosphate O-acyltransferase activity"/>
    <property type="evidence" value="ECO:0007669"/>
    <property type="project" value="TreeGrafter"/>
</dbReference>
<evidence type="ECO:0000256" key="8">
    <source>
        <dbReference type="ARBA" id="ARBA00022679"/>
    </source>
</evidence>
<evidence type="ECO:0000256" key="11">
    <source>
        <dbReference type="ARBA" id="ARBA00023306"/>
    </source>
</evidence>
<feature type="compositionally biased region" description="Basic and acidic residues" evidence="16">
    <location>
        <begin position="1814"/>
        <end position="1830"/>
    </location>
</feature>
<feature type="transmembrane region" description="Helical" evidence="17">
    <location>
        <begin position="733"/>
        <end position="755"/>
    </location>
</feature>
<comment type="pathway">
    <text evidence="3">Nucleotide-sugar biosynthesis; GDP-alpha-D-mannose biosynthesis; GDP-alpha-D-mannose from alpha-D-mannose 1-phosphate (GTP route): step 1/1.</text>
</comment>
<evidence type="ECO:0000256" key="10">
    <source>
        <dbReference type="ARBA" id="ARBA00023134"/>
    </source>
</evidence>
<organism evidence="19 20">
    <name type="scientific">Cudoniella acicularis</name>
    <dbReference type="NCBI Taxonomy" id="354080"/>
    <lineage>
        <taxon>Eukaryota</taxon>
        <taxon>Fungi</taxon>
        <taxon>Dikarya</taxon>
        <taxon>Ascomycota</taxon>
        <taxon>Pezizomycotina</taxon>
        <taxon>Leotiomycetes</taxon>
        <taxon>Helotiales</taxon>
        <taxon>Tricladiaceae</taxon>
        <taxon>Cudoniella</taxon>
    </lineage>
</organism>
<comment type="similarity">
    <text evidence="4">Belongs to the transferase hexapeptide repeat family.</text>
</comment>
<evidence type="ECO:0000256" key="13">
    <source>
        <dbReference type="ARBA" id="ARBA00030179"/>
    </source>
</evidence>
<evidence type="ECO:0000256" key="12">
    <source>
        <dbReference type="ARBA" id="ARBA00024813"/>
    </source>
</evidence>
<dbReference type="UniPathway" id="UPA00126">
    <property type="reaction ID" value="UER00930"/>
</dbReference>
<keyword evidence="9" id="KW-0547">Nucleotide-binding</keyword>
<keyword evidence="17" id="KW-1133">Transmembrane helix</keyword>
<feature type="domain" description="Phospholipid/glycerol acyltransferase" evidence="18">
    <location>
        <begin position="1144"/>
        <end position="1381"/>
    </location>
</feature>
<protein>
    <recommendedName>
        <fullName evidence="6">Mannose-1-phosphate guanyltransferase</fullName>
        <ecNumber evidence="5">2.7.7.13</ecNumber>
    </recommendedName>
    <alternativeName>
        <fullName evidence="14">GDP-mannose pyrophosphorylase</fullName>
    </alternativeName>
    <alternativeName>
        <fullName evidence="13">GTP-mannose-1-phosphate guanylyltransferase</fullName>
    </alternativeName>
</protein>
<dbReference type="InterPro" id="IPR052744">
    <property type="entry name" value="GPAT/DAPAT"/>
</dbReference>
<dbReference type="Gene3D" id="3.30.160.20">
    <property type="match status" value="1"/>
</dbReference>
<dbReference type="PANTHER" id="PTHR31605">
    <property type="entry name" value="GLYCEROL-3-PHOSPHATE O-ACYLTRANSFERASE 1"/>
    <property type="match status" value="1"/>
</dbReference>
<evidence type="ECO:0000256" key="7">
    <source>
        <dbReference type="ARBA" id="ARBA00022490"/>
    </source>
</evidence>
<dbReference type="GO" id="GO:0008654">
    <property type="term" value="P:phospholipid biosynthetic process"/>
    <property type="evidence" value="ECO:0007669"/>
    <property type="project" value="TreeGrafter"/>
</dbReference>
<evidence type="ECO:0000256" key="2">
    <source>
        <dbReference type="ARBA" id="ARBA00004496"/>
    </source>
</evidence>
<dbReference type="GO" id="GO:0016287">
    <property type="term" value="F:glycerone-phosphate O-acyltransferase activity"/>
    <property type="evidence" value="ECO:0007669"/>
    <property type="project" value="TreeGrafter"/>
</dbReference>
<keyword evidence="17" id="KW-0472">Membrane</keyword>
<dbReference type="InterPro" id="IPR029044">
    <property type="entry name" value="Nucleotide-diphossugar_trans"/>
</dbReference>
<dbReference type="InterPro" id="IPR018357">
    <property type="entry name" value="Hexapep_transf_CS"/>
</dbReference>
<dbReference type="CDD" id="cd05824">
    <property type="entry name" value="LbH_M1P_guanylylT_C"/>
    <property type="match status" value="1"/>
</dbReference>
<dbReference type="Pfam" id="PF01553">
    <property type="entry name" value="Acyltransferase"/>
    <property type="match status" value="2"/>
</dbReference>
<dbReference type="Proteomes" id="UP000566819">
    <property type="component" value="Unassembled WGS sequence"/>
</dbReference>
<feature type="transmembrane region" description="Helical" evidence="17">
    <location>
        <begin position="793"/>
        <end position="811"/>
    </location>
</feature>
<dbReference type="InterPro" id="IPR056729">
    <property type="entry name" value="GMPPB_C"/>
</dbReference>
<dbReference type="Pfam" id="PF25087">
    <property type="entry name" value="GMPPB_C"/>
    <property type="match status" value="1"/>
</dbReference>
<dbReference type="SUPFAM" id="SSF69593">
    <property type="entry name" value="Glycerol-3-phosphate (1)-acyltransferase"/>
    <property type="match status" value="2"/>
</dbReference>
<evidence type="ECO:0000256" key="15">
    <source>
        <dbReference type="ARBA" id="ARBA00047343"/>
    </source>
</evidence>
<dbReference type="EC" id="2.7.7.13" evidence="5"/>
<dbReference type="InterPro" id="IPR045233">
    <property type="entry name" value="GMPPB_N"/>
</dbReference>
<evidence type="ECO:0000256" key="5">
    <source>
        <dbReference type="ARBA" id="ARBA00012387"/>
    </source>
</evidence>
<dbReference type="PANTHER" id="PTHR31605:SF0">
    <property type="entry name" value="GLYCEROL-3-PHOSPHATE O-ACYLTRANSFERASE 1"/>
    <property type="match status" value="1"/>
</dbReference>
<evidence type="ECO:0000259" key="18">
    <source>
        <dbReference type="SMART" id="SM00563"/>
    </source>
</evidence>
<keyword evidence="7" id="KW-0963">Cytoplasm</keyword>
<feature type="transmembrane region" description="Helical" evidence="17">
    <location>
        <begin position="767"/>
        <end position="787"/>
    </location>
</feature>
<feature type="region of interest" description="Disordered" evidence="16">
    <location>
        <begin position="1814"/>
        <end position="1863"/>
    </location>
</feature>
<keyword evidence="8" id="KW-0808">Transferase</keyword>
<dbReference type="Pfam" id="PF00483">
    <property type="entry name" value="NTP_transferase"/>
    <property type="match status" value="1"/>
</dbReference>
<keyword evidence="11" id="KW-0131">Cell cycle</keyword>
<feature type="transmembrane region" description="Helical" evidence="17">
    <location>
        <begin position="872"/>
        <end position="889"/>
    </location>
</feature>
<dbReference type="FunFam" id="3.90.550.10:FF:000013">
    <property type="entry name" value="mannose-1-phosphate guanyltransferase beta"/>
    <property type="match status" value="1"/>
</dbReference>
<comment type="catalytic activity">
    <reaction evidence="15">
        <text>alpha-D-mannose 1-phosphate + GTP + H(+) = GDP-alpha-D-mannose + diphosphate</text>
        <dbReference type="Rhea" id="RHEA:15229"/>
        <dbReference type="ChEBI" id="CHEBI:15378"/>
        <dbReference type="ChEBI" id="CHEBI:33019"/>
        <dbReference type="ChEBI" id="CHEBI:37565"/>
        <dbReference type="ChEBI" id="CHEBI:57527"/>
        <dbReference type="ChEBI" id="CHEBI:58409"/>
        <dbReference type="EC" id="2.7.7.13"/>
    </reaction>
</comment>
<evidence type="ECO:0000313" key="20">
    <source>
        <dbReference type="Proteomes" id="UP000566819"/>
    </source>
</evidence>
<keyword evidence="17" id="KW-0812">Transmembrane</keyword>
<dbReference type="GO" id="GO:0071554">
    <property type="term" value="P:cell wall organization or biogenesis"/>
    <property type="evidence" value="ECO:0007669"/>
    <property type="project" value="UniProtKB-ARBA"/>
</dbReference>
<feature type="region of interest" description="Disordered" evidence="16">
    <location>
        <begin position="1770"/>
        <end position="1800"/>
    </location>
</feature>
<dbReference type="CDD" id="cd07992">
    <property type="entry name" value="LPLAT_AAK14816-like"/>
    <property type="match status" value="1"/>
</dbReference>
<evidence type="ECO:0000256" key="3">
    <source>
        <dbReference type="ARBA" id="ARBA00004823"/>
    </source>
</evidence>
<dbReference type="Gene3D" id="2.160.10.10">
    <property type="entry name" value="Hexapeptide repeat proteins"/>
    <property type="match status" value="1"/>
</dbReference>
<accession>A0A8H4RRR3</accession>
<dbReference type="GO" id="GO:0016020">
    <property type="term" value="C:membrane"/>
    <property type="evidence" value="ECO:0007669"/>
    <property type="project" value="UniProtKB-SubCell"/>
</dbReference>
<dbReference type="EMBL" id="JAAMPI010000229">
    <property type="protein sequence ID" value="KAF4633831.1"/>
    <property type="molecule type" value="Genomic_DNA"/>
</dbReference>
<dbReference type="GO" id="GO:0005525">
    <property type="term" value="F:GTP binding"/>
    <property type="evidence" value="ECO:0007669"/>
    <property type="project" value="UniProtKB-KW"/>
</dbReference>
<evidence type="ECO:0000256" key="17">
    <source>
        <dbReference type="SAM" id="Phobius"/>
    </source>
</evidence>
<comment type="subcellular location">
    <subcellularLocation>
        <location evidence="2">Cytoplasm</location>
    </subcellularLocation>
    <subcellularLocation>
        <location evidence="1">Membrane</location>
        <topology evidence="1">Multi-pass membrane protein</topology>
    </subcellularLocation>
</comment>
<sequence>MGGFYMAYLESLCRRRGWRDPLYETYRSSSGFTCLVLVNGREYQTDLAYESDGLAQENAAMRAFMVCRNFSVNGAFITTNDGRFSFSQHATKTMKRDAKKEFMVLMQRGAALHNEKCHDRHNRFDGMEHSHFRGFHTFSRSRDLLQSLVLCCDSDTYGTCDYLVFVFDAIPRDEPVSDAAETSRTVMGTTLRASLILVGGFGTRLRPLTLTLPKPLVEFGNKRMILHQVEALAAAGVTDIVLAVNYRPEVMEKYLSEYEEMFNVKITFSIEAEPLGTAGPLKLAEEILGKDDAPFFVLNSDVICEYPFADLAAFHKAHGNEGTIVVTKVEEPSKYGVVVHKPNHASRIDRFVEKPVEFVGNRINAGIYILNPSVLKRIELRPTSIEQETFPAICADGQLHSFDLEGFWMDVGQPKDFLTGTCLYLSSLTKKGSKLLTPPNTPYIHGGNVLIDPSAKIGRNCRIGPNVTIGPNVVVGDGVRLQRCVLLAGSKVKDHAWVKSTIVGWNSTIGKWARLENVSVLGDDVTIGDEIYVNGGSILPHKSIKVNVDVPAIIIAGAFSPLFRMVPSRVALRTSGPCQETRSIESQDIVYLGKDAKRSLLYYWPQLALLKLREWVLLHQNLKPVRWPSWSGSSFPSPASETIYMFGDDISDGDISDYEDEPVTTTTYEVKSSASSVYSLEKALPEPPCQVFTLAKKKQLVYIVSLAELFSPQSSNIYFPALGQVSKDLNVSLSLVSLTVTVYMIVQGLAPSFWGPLSDTKGRRITFIVRMLGQSIGPIFAGIISNFLGFHAIFWFLFGLGALTLLIILLLPETLRSIASNGTIRLTSIHRPLVYTFKPPPDALLDRDRTPPKIVTLSSIVGPLKFLFEKDVFITLFFGSIVYTSWSMVTSSTTALFQGPFGLNDLQVGLLFLLNGAGCVAGSYLTGYLMDRDYKTVEKQYRKEKGIPAETLLNKKELVNFPIEKSRMRNIWWIILINARLPRLSDIANHVLNSRYPCMCTGSREEAPQTKVRQENIIAIFNPPIQSSARKDGHNPWIPRPICSHGRGKTSDKFSTTASKATRLDTPLCDLKSLSCRADFTLKMANEPEVHEHMPQKAPHKERYPMTNWVYDVFLWIFSILVDLFFREVHPRGSWKVPRQGPVIFVAAPHANQFVDPLILMRTLRTECHRRAAFLIAAKSMNRWLIGWFARKVGAVPVGRALDMVKPGSGSIYLPDPINEPLLVRGIGTKFDGKEVQIGGLLVLPSVNGTAANSEIGEVISAEEIRLKKPFKGAAAMMHLTGRNDVDEKGNFKDQTVKGVQEGFQGTKYKTAPKVDQTQVYDAVFDRLSAGGAVGIFPEGGSHDRTELLPLKAGVAIMALGALAANPDSGLKIVPCGMNYFHAHKFRSRAVVEFGNPVEVPKELVELYKAGERREAVSQLLDTVYQALVAVTVTSPDYDTLMLIQAARRLYNPTGKKLPLPMVVELNRRLVKGYTHYKDDPRIISLKKSVTDYNKQLRYMNIRDHQVEYAKFSIPKVVFLLFYRLAKISVLSIAVLPGLVLFGPVFVASKIISIKKSKEALAASTVKLQGRDVMATWKLLVALAFAPILYNFYTILLTYWTYRNRVQGYMPDLVPLWAVVIFGYIFFPAITFAALRFGEVGMDIVKSLRPLVLSLNPTSSNTIHKLRQRRAKLSAEVTDVINTLGPEMFPDFDAARIIADPFRNESTESPISPTHAGFRRRDSNHSGISEAETPPQTFSNASIGGGSGMNGHLPRNESFKDLGNIALFATRPPSRSRSRSSSSGGAIGSGSFPIQGFSTLDSKGSFDEVSMKIRGAMRERGQMRRRKSEEAREEDDVDSDEEERKDIGRKRAEEGPSAGKLPRKINLSTWSEVNSKFPCTGDAALLDNKNYYPHCYATAARLVDEFLTSPATSPKKHLVLIICTRSPLKTRFTISKLRAHLRQLVDYSPFAKKLRKKAKDEGTEYKWEDMVQRVHFLGVEVDLCNLKSVYALADKLVNGTVGSPDATTFDGLKLPHGSPGTQSFSKDIPQDRWALSQELGSSGAQRSWGWGLSGLRLPRLDVIILSAGMGGWKGVNYLAATRDVIFDTIEAVTRPKYKISIPGVLVKSQSSFQQAKSSDETKQPLISKQSEEPPLGEVFCSNVFGHYLLAHELMPLLSRPSSPSAQVGGKIVWVSSLEAHEHLEIDDIQGLKSNTPYEDTKRLIDLISLTSDLPSTQRIRGPYFDSSNTITATKANSTSEVKSDVPLVKPKMYLTHPGIFASEIFPLPWILVVIYKCIFYFARWIGSPWHPIDPYKAAVAPVWLSLIDADALEEIEDHGALKAKWGSATDASGEERVMKTEVPGWGWNGTVGKEIGHENRKGRASGAVDATRESIEDFEVKGAQCWALMEDLRKEWEQVLGVKRP</sequence>
<evidence type="ECO:0000256" key="9">
    <source>
        <dbReference type="ARBA" id="ARBA00022741"/>
    </source>
</evidence>
<dbReference type="PROSITE" id="PS00101">
    <property type="entry name" value="HEXAPEP_TRANSFERASES"/>
    <property type="match status" value="2"/>
</dbReference>
<dbReference type="Gene3D" id="1.20.1720.10">
    <property type="entry name" value="Multidrug resistance protein D"/>
    <property type="match status" value="2"/>
</dbReference>
<dbReference type="SUPFAM" id="SSF103473">
    <property type="entry name" value="MFS general substrate transporter"/>
    <property type="match status" value="1"/>
</dbReference>
<feature type="transmembrane region" description="Helical" evidence="17">
    <location>
        <begin position="1579"/>
        <end position="1602"/>
    </location>
</feature>
<feature type="compositionally biased region" description="Low complexity" evidence="16">
    <location>
        <begin position="1771"/>
        <end position="1784"/>
    </location>
</feature>
<keyword evidence="20" id="KW-1185">Reference proteome</keyword>
<keyword evidence="10" id="KW-0342">GTP-binding</keyword>
<dbReference type="SMART" id="SM00563">
    <property type="entry name" value="PlsC"/>
    <property type="match status" value="1"/>
</dbReference>
<evidence type="ECO:0000256" key="4">
    <source>
        <dbReference type="ARBA" id="ARBA00007274"/>
    </source>
</evidence>
<dbReference type="CDD" id="cd06425">
    <property type="entry name" value="M1P_guanylylT_B_like_N"/>
    <property type="match status" value="1"/>
</dbReference>
<proteinExistence type="inferred from homology"/>
<feature type="transmembrane region" description="Helical" evidence="17">
    <location>
        <begin position="1528"/>
        <end position="1548"/>
    </location>
</feature>
<dbReference type="SUPFAM" id="SSF54768">
    <property type="entry name" value="dsRNA-binding domain-like"/>
    <property type="match status" value="1"/>
</dbReference>
<feature type="compositionally biased region" description="Basic and acidic residues" evidence="16">
    <location>
        <begin position="1842"/>
        <end position="1854"/>
    </location>
</feature>
<dbReference type="Gene3D" id="3.90.550.10">
    <property type="entry name" value="Spore Coat Polysaccharide Biosynthesis Protein SpsA, Chain A"/>
    <property type="match status" value="1"/>
</dbReference>
<dbReference type="GO" id="GO:0004475">
    <property type="term" value="F:mannose-1-phosphate guanylyltransferase (GTP) activity"/>
    <property type="evidence" value="ECO:0007669"/>
    <property type="project" value="UniProtKB-EC"/>
</dbReference>
<feature type="region of interest" description="Disordered" evidence="16">
    <location>
        <begin position="1704"/>
        <end position="1757"/>
    </location>
</feature>
<feature type="transmembrane region" description="Helical" evidence="17">
    <location>
        <begin position="1614"/>
        <end position="1637"/>
    </location>
</feature>
<evidence type="ECO:0000313" key="19">
    <source>
        <dbReference type="EMBL" id="KAF4633831.1"/>
    </source>
</evidence>
<reference evidence="19 20" key="1">
    <citation type="submission" date="2020-03" db="EMBL/GenBank/DDBJ databases">
        <title>Draft Genome Sequence of Cudoniella acicularis.</title>
        <authorList>
            <person name="Buettner E."/>
            <person name="Kellner H."/>
        </authorList>
    </citation>
    <scope>NUCLEOTIDE SEQUENCE [LARGE SCALE GENOMIC DNA]</scope>
    <source>
        <strain evidence="19 20">DSM 108380</strain>
    </source>
</reference>
<dbReference type="GO" id="GO:0009298">
    <property type="term" value="P:GDP-mannose biosynthetic process"/>
    <property type="evidence" value="ECO:0007669"/>
    <property type="project" value="UniProtKB-UniPathway"/>
</dbReference>
<dbReference type="InterPro" id="IPR002123">
    <property type="entry name" value="Plipid/glycerol_acylTrfase"/>
</dbReference>
<comment type="function">
    <text evidence="12">Involved in cell wall synthesis where it is required for glycosylation. Involved in cell cycle progression through cell-size checkpoint.</text>
</comment>
<dbReference type="Gene3D" id="3.40.50.720">
    <property type="entry name" value="NAD(P)-binding Rossmann-like Domain"/>
    <property type="match status" value="1"/>
</dbReference>